<evidence type="ECO:0000256" key="10">
    <source>
        <dbReference type="ARBA" id="ARBA00023146"/>
    </source>
</evidence>
<evidence type="ECO:0000256" key="3">
    <source>
        <dbReference type="ARBA" id="ARBA00013161"/>
    </source>
</evidence>
<evidence type="ECO:0000256" key="4">
    <source>
        <dbReference type="ARBA" id="ARBA00013782"/>
    </source>
</evidence>
<feature type="region of interest" description="Disordered" evidence="14">
    <location>
        <begin position="433"/>
        <end position="456"/>
    </location>
</feature>
<dbReference type="InterPro" id="IPR014729">
    <property type="entry name" value="Rossmann-like_a/b/a_fold"/>
</dbReference>
<evidence type="ECO:0000256" key="2">
    <source>
        <dbReference type="ARBA" id="ARBA00005594"/>
    </source>
</evidence>
<evidence type="ECO:0000256" key="14">
    <source>
        <dbReference type="SAM" id="MobiDB-lite"/>
    </source>
</evidence>
<dbReference type="Proteomes" id="UP000274922">
    <property type="component" value="Unassembled WGS sequence"/>
</dbReference>
<evidence type="ECO:0000256" key="13">
    <source>
        <dbReference type="RuleBase" id="RU363036"/>
    </source>
</evidence>
<dbReference type="EC" id="6.1.1.2" evidence="3"/>
<sequence>MASDGDSPATAPAAAAQPHPHEQTVTPWEVQGAEGVDGRLQAIDYTLLIKHFGTRPIDAALLARFERLTGVAPHRFLRRGIFFSHRELSHILDCHEQGKPWYLYTGRGPSSGAMHVGHMVPFIFCKWLQDVFHVPLVIQLTDDEKFLFKQELKMDAALRFANENAKDIIAFGFDPANTFIFSNLSYMNPDFYQNVVRIQKCITTSTSKAAFGFKDMDNVGKLAFVAVQACPAFSSTFPHVFGPKSNAHCLTPYFIANGAVVHNCAIDQDPYFRLTRDVAARLKLRKPALVHSKFFPALQGHGTKMSASDPNSAVYLSDTPAQIKNKIRKHAFSGGQVSREEHARLGGNPDVDVAYAYLTFFLDDDAELADLEARYRQGTLTTGEMKDRCVAVVGDVVGAVQARRKTVTDGTLQAFTTAASAEAAARAARHAAENAEAVETAPAAAETTAAPASAAS</sequence>
<proteinExistence type="inferred from homology"/>
<keyword evidence="8 13" id="KW-0067">ATP-binding</keyword>
<dbReference type="FunFam" id="1.10.240.10:FF:000007">
    <property type="entry name" value="Tryptophan--tRNA ligase"/>
    <property type="match status" value="1"/>
</dbReference>
<organism evidence="15 16">
    <name type="scientific">Caulochytrium protostelioides</name>
    <dbReference type="NCBI Taxonomy" id="1555241"/>
    <lineage>
        <taxon>Eukaryota</taxon>
        <taxon>Fungi</taxon>
        <taxon>Fungi incertae sedis</taxon>
        <taxon>Chytridiomycota</taxon>
        <taxon>Chytridiomycota incertae sedis</taxon>
        <taxon>Chytridiomycetes</taxon>
        <taxon>Caulochytriales</taxon>
        <taxon>Caulochytriaceae</taxon>
        <taxon>Caulochytrium</taxon>
    </lineage>
</organism>
<comment type="catalytic activity">
    <reaction evidence="12">
        <text>tRNA(Trp) + L-tryptophan + ATP = L-tryptophyl-tRNA(Trp) + AMP + diphosphate + H(+)</text>
        <dbReference type="Rhea" id="RHEA:24080"/>
        <dbReference type="Rhea" id="RHEA-COMP:9671"/>
        <dbReference type="Rhea" id="RHEA-COMP:9705"/>
        <dbReference type="ChEBI" id="CHEBI:15378"/>
        <dbReference type="ChEBI" id="CHEBI:30616"/>
        <dbReference type="ChEBI" id="CHEBI:33019"/>
        <dbReference type="ChEBI" id="CHEBI:57912"/>
        <dbReference type="ChEBI" id="CHEBI:78442"/>
        <dbReference type="ChEBI" id="CHEBI:78535"/>
        <dbReference type="ChEBI" id="CHEBI:456215"/>
        <dbReference type="EC" id="6.1.1.2"/>
    </reaction>
</comment>
<comment type="similarity">
    <text evidence="2 13">Belongs to the class-I aminoacyl-tRNA synthetase family.</text>
</comment>
<dbReference type="GO" id="GO:0005524">
    <property type="term" value="F:ATP binding"/>
    <property type="evidence" value="ECO:0007669"/>
    <property type="project" value="UniProtKB-KW"/>
</dbReference>
<dbReference type="InterPro" id="IPR002305">
    <property type="entry name" value="aa-tRNA-synth_Ic"/>
</dbReference>
<dbReference type="Pfam" id="PF00579">
    <property type="entry name" value="tRNA-synt_1b"/>
    <property type="match status" value="1"/>
</dbReference>
<evidence type="ECO:0000313" key="15">
    <source>
        <dbReference type="EMBL" id="RKO99138.1"/>
    </source>
</evidence>
<dbReference type="EMBL" id="ML014316">
    <property type="protein sequence ID" value="RKO99138.1"/>
    <property type="molecule type" value="Genomic_DNA"/>
</dbReference>
<dbReference type="PROSITE" id="PS00178">
    <property type="entry name" value="AA_TRNA_LIGASE_I"/>
    <property type="match status" value="1"/>
</dbReference>
<dbReference type="FunFam" id="3.40.50.620:FF:000033">
    <property type="entry name" value="tryptophan--tRNA ligase, cytoplasmic"/>
    <property type="match status" value="1"/>
</dbReference>
<feature type="compositionally biased region" description="Low complexity" evidence="14">
    <location>
        <begin position="8"/>
        <end position="18"/>
    </location>
</feature>
<dbReference type="InterPro" id="IPR001412">
    <property type="entry name" value="aa-tRNA-synth_I_CS"/>
</dbReference>
<name>A0A4P9X273_9FUNG</name>
<evidence type="ECO:0000313" key="16">
    <source>
        <dbReference type="Proteomes" id="UP000274922"/>
    </source>
</evidence>
<dbReference type="OrthoDB" id="10261385at2759"/>
<evidence type="ECO:0000256" key="7">
    <source>
        <dbReference type="ARBA" id="ARBA00022741"/>
    </source>
</evidence>
<accession>A0A4P9X273</accession>
<evidence type="ECO:0000256" key="5">
    <source>
        <dbReference type="ARBA" id="ARBA00022490"/>
    </source>
</evidence>
<evidence type="ECO:0000256" key="9">
    <source>
        <dbReference type="ARBA" id="ARBA00022917"/>
    </source>
</evidence>
<keyword evidence="16" id="KW-1185">Reference proteome</keyword>
<dbReference type="CDD" id="cd00806">
    <property type="entry name" value="TrpRS_core"/>
    <property type="match status" value="1"/>
</dbReference>
<dbReference type="Gene3D" id="3.40.50.620">
    <property type="entry name" value="HUPs"/>
    <property type="match status" value="1"/>
</dbReference>
<keyword evidence="9 13" id="KW-0648">Protein biosynthesis</keyword>
<dbReference type="GO" id="GO:0004830">
    <property type="term" value="F:tryptophan-tRNA ligase activity"/>
    <property type="evidence" value="ECO:0007669"/>
    <property type="project" value="UniProtKB-EC"/>
</dbReference>
<dbReference type="GO" id="GO:0005737">
    <property type="term" value="C:cytoplasm"/>
    <property type="evidence" value="ECO:0007669"/>
    <property type="project" value="UniProtKB-SubCell"/>
</dbReference>
<dbReference type="SUPFAM" id="SSF52374">
    <property type="entry name" value="Nucleotidylyl transferase"/>
    <property type="match status" value="1"/>
</dbReference>
<keyword evidence="6 13" id="KW-0436">Ligase</keyword>
<reference evidence="16" key="1">
    <citation type="journal article" date="2018" name="Nat. Microbiol.">
        <title>Leveraging single-cell genomics to expand the fungal tree of life.</title>
        <authorList>
            <person name="Ahrendt S.R."/>
            <person name="Quandt C.A."/>
            <person name="Ciobanu D."/>
            <person name="Clum A."/>
            <person name="Salamov A."/>
            <person name="Andreopoulos B."/>
            <person name="Cheng J.F."/>
            <person name="Woyke T."/>
            <person name="Pelin A."/>
            <person name="Henrissat B."/>
            <person name="Reynolds N.K."/>
            <person name="Benny G.L."/>
            <person name="Smith M.E."/>
            <person name="James T.Y."/>
            <person name="Grigoriev I.V."/>
        </authorList>
    </citation>
    <scope>NUCLEOTIDE SEQUENCE [LARGE SCALE GENOMIC DNA]</scope>
    <source>
        <strain evidence="16">ATCC 52028</strain>
    </source>
</reference>
<dbReference type="GO" id="GO:0006436">
    <property type="term" value="P:tryptophanyl-tRNA aminoacylation"/>
    <property type="evidence" value="ECO:0007669"/>
    <property type="project" value="InterPro"/>
</dbReference>
<evidence type="ECO:0000256" key="1">
    <source>
        <dbReference type="ARBA" id="ARBA00004496"/>
    </source>
</evidence>
<dbReference type="PANTHER" id="PTHR10055">
    <property type="entry name" value="TRYPTOPHANYL-TRNA SYNTHETASE"/>
    <property type="match status" value="1"/>
</dbReference>
<dbReference type="Gene3D" id="1.10.240.10">
    <property type="entry name" value="Tyrosyl-Transfer RNA Synthetase"/>
    <property type="match status" value="1"/>
</dbReference>
<dbReference type="PANTHER" id="PTHR10055:SF1">
    <property type="entry name" value="TRYPTOPHAN--TRNA LIGASE, CYTOPLASMIC"/>
    <property type="match status" value="1"/>
</dbReference>
<feature type="region of interest" description="Disordered" evidence="14">
    <location>
        <begin position="1"/>
        <end position="23"/>
    </location>
</feature>
<evidence type="ECO:0000256" key="12">
    <source>
        <dbReference type="ARBA" id="ARBA00049929"/>
    </source>
</evidence>
<gene>
    <name evidence="15" type="ORF">CXG81DRAFT_30288</name>
</gene>
<dbReference type="PRINTS" id="PR01039">
    <property type="entry name" value="TRNASYNTHTRP"/>
</dbReference>
<keyword evidence="10 13" id="KW-0030">Aminoacyl-tRNA synthetase</keyword>
<dbReference type="STRING" id="1555241.A0A4P9X273"/>
<evidence type="ECO:0000256" key="6">
    <source>
        <dbReference type="ARBA" id="ARBA00022598"/>
    </source>
</evidence>
<protein>
    <recommendedName>
        <fullName evidence="4">Tryptophan--tRNA ligase, cytoplasmic</fullName>
        <ecNumber evidence="3">6.1.1.2</ecNumber>
    </recommendedName>
    <alternativeName>
        <fullName evidence="11">Tryptophanyl-tRNA synthetase</fullName>
    </alternativeName>
</protein>
<keyword evidence="7 13" id="KW-0547">Nucleotide-binding</keyword>
<dbReference type="NCBIfam" id="TIGR00233">
    <property type="entry name" value="trpS"/>
    <property type="match status" value="1"/>
</dbReference>
<feature type="compositionally biased region" description="Low complexity" evidence="14">
    <location>
        <begin position="434"/>
        <end position="456"/>
    </location>
</feature>
<keyword evidence="5" id="KW-0963">Cytoplasm</keyword>
<dbReference type="AlphaFoldDB" id="A0A4P9X273"/>
<evidence type="ECO:0000256" key="8">
    <source>
        <dbReference type="ARBA" id="ARBA00022840"/>
    </source>
</evidence>
<comment type="subcellular location">
    <subcellularLocation>
        <location evidence="1">Cytoplasm</location>
    </subcellularLocation>
</comment>
<dbReference type="InterPro" id="IPR002306">
    <property type="entry name" value="Trp-tRNA-ligase"/>
</dbReference>
<evidence type="ECO:0000256" key="11">
    <source>
        <dbReference type="ARBA" id="ARBA00030268"/>
    </source>
</evidence>